<dbReference type="OrthoDB" id="5845045at2759"/>
<dbReference type="Gene3D" id="3.30.9.10">
    <property type="entry name" value="D-Amino Acid Oxidase, subunit A, domain 2"/>
    <property type="match status" value="1"/>
</dbReference>
<dbReference type="InterPro" id="IPR036188">
    <property type="entry name" value="FAD/NAD-bd_sf"/>
</dbReference>
<dbReference type="EMBL" id="UYRR01039516">
    <property type="protein sequence ID" value="VDK76627.1"/>
    <property type="molecule type" value="Genomic_DNA"/>
</dbReference>
<dbReference type="InterPro" id="IPR006076">
    <property type="entry name" value="FAD-dep_OxRdtase"/>
</dbReference>
<sequence length="182" mass="20218">MGHISDEDCDLGREKVEQLSHIYRTLICLKCRVWQFPVFTHVDEKIFLRTNEFRTVCGGFSEQGCRPLKLPHDDLSDWVIPDPDWDQFYPALDKLLDRCTALADVTVGNLVCGAESYTPDKNCIIGETAQVPGYFVATGLSGQGLAMAGGLGDVLADMVCDILPQVDVSKMDAKRFLDLHAH</sequence>
<dbReference type="Proteomes" id="UP000267096">
    <property type="component" value="Unassembled WGS sequence"/>
</dbReference>
<organism evidence="4">
    <name type="scientific">Anisakis simplex</name>
    <name type="common">Herring worm</name>
    <dbReference type="NCBI Taxonomy" id="6269"/>
    <lineage>
        <taxon>Eukaryota</taxon>
        <taxon>Metazoa</taxon>
        <taxon>Ecdysozoa</taxon>
        <taxon>Nematoda</taxon>
        <taxon>Chromadorea</taxon>
        <taxon>Rhabditida</taxon>
        <taxon>Spirurina</taxon>
        <taxon>Ascaridomorpha</taxon>
        <taxon>Ascaridoidea</taxon>
        <taxon>Anisakidae</taxon>
        <taxon>Anisakis</taxon>
        <taxon>Anisakis simplex complex</taxon>
    </lineage>
</organism>
<dbReference type="Pfam" id="PF01266">
    <property type="entry name" value="DAO"/>
    <property type="match status" value="1"/>
</dbReference>
<protein>
    <submittedName>
        <fullName evidence="4">DAO domain-containing protein</fullName>
    </submittedName>
</protein>
<gene>
    <name evidence="2" type="ORF">ASIM_LOCUS20407</name>
</gene>
<dbReference type="AlphaFoldDB" id="A0A0M3KJ60"/>
<accession>A0A0M3KJ60</accession>
<keyword evidence="3" id="KW-1185">Reference proteome</keyword>
<reference evidence="2 3" key="2">
    <citation type="submission" date="2018-11" db="EMBL/GenBank/DDBJ databases">
        <authorList>
            <consortium name="Pathogen Informatics"/>
        </authorList>
    </citation>
    <scope>NUCLEOTIDE SEQUENCE [LARGE SCALE GENOMIC DNA]</scope>
</reference>
<evidence type="ECO:0000313" key="4">
    <source>
        <dbReference type="WBParaSite" id="ASIM_0002103201-mRNA-1"/>
    </source>
</evidence>
<dbReference type="GO" id="GO:0005759">
    <property type="term" value="C:mitochondrial matrix"/>
    <property type="evidence" value="ECO:0007669"/>
    <property type="project" value="TreeGrafter"/>
</dbReference>
<dbReference type="Gene3D" id="3.50.50.60">
    <property type="entry name" value="FAD/NAD(P)-binding domain"/>
    <property type="match status" value="1"/>
</dbReference>
<evidence type="ECO:0000259" key="1">
    <source>
        <dbReference type="Pfam" id="PF01266"/>
    </source>
</evidence>
<reference evidence="4" key="1">
    <citation type="submission" date="2017-02" db="UniProtKB">
        <authorList>
            <consortium name="WormBaseParasite"/>
        </authorList>
    </citation>
    <scope>IDENTIFICATION</scope>
</reference>
<dbReference type="PANTHER" id="PTHR13847">
    <property type="entry name" value="SARCOSINE DEHYDROGENASE-RELATED"/>
    <property type="match status" value="1"/>
</dbReference>
<dbReference type="SUPFAM" id="SSF51905">
    <property type="entry name" value="FAD/NAD(P)-binding domain"/>
    <property type="match status" value="1"/>
</dbReference>
<dbReference type="PANTHER" id="PTHR13847:SF193">
    <property type="entry name" value="PYRUVATE DEHYDROGENASE PHOSPHATASE REGULATORY SUBUNIT, MITOCHONDRIAL"/>
    <property type="match status" value="1"/>
</dbReference>
<dbReference type="WBParaSite" id="ASIM_0002103201-mRNA-1">
    <property type="protein sequence ID" value="ASIM_0002103201-mRNA-1"/>
    <property type="gene ID" value="ASIM_0002103201"/>
</dbReference>
<name>A0A0M3KJ60_ANISI</name>
<proteinExistence type="predicted"/>
<evidence type="ECO:0000313" key="3">
    <source>
        <dbReference type="Proteomes" id="UP000267096"/>
    </source>
</evidence>
<evidence type="ECO:0000313" key="2">
    <source>
        <dbReference type="EMBL" id="VDK76627.1"/>
    </source>
</evidence>
<feature type="domain" description="FAD dependent oxidoreductase" evidence="1">
    <location>
        <begin position="33"/>
        <end position="158"/>
    </location>
</feature>